<protein>
    <submittedName>
        <fullName evidence="2">Uncharacterized protein</fullName>
    </submittedName>
</protein>
<feature type="region of interest" description="Disordered" evidence="1">
    <location>
        <begin position="150"/>
        <end position="182"/>
    </location>
</feature>
<dbReference type="AlphaFoldDB" id="A0AAD7AWG0"/>
<feature type="compositionally biased region" description="Acidic residues" evidence="1">
    <location>
        <begin position="210"/>
        <end position="219"/>
    </location>
</feature>
<comment type="caution">
    <text evidence="2">The sequence shown here is derived from an EMBL/GenBank/DDBJ whole genome shotgun (WGS) entry which is preliminary data.</text>
</comment>
<gene>
    <name evidence="2" type="ORF">DFH08DRAFT_947955</name>
</gene>
<evidence type="ECO:0000313" key="3">
    <source>
        <dbReference type="Proteomes" id="UP001218218"/>
    </source>
</evidence>
<keyword evidence="3" id="KW-1185">Reference proteome</keyword>
<organism evidence="2 3">
    <name type="scientific">Mycena albidolilacea</name>
    <dbReference type="NCBI Taxonomy" id="1033008"/>
    <lineage>
        <taxon>Eukaryota</taxon>
        <taxon>Fungi</taxon>
        <taxon>Dikarya</taxon>
        <taxon>Basidiomycota</taxon>
        <taxon>Agaricomycotina</taxon>
        <taxon>Agaricomycetes</taxon>
        <taxon>Agaricomycetidae</taxon>
        <taxon>Agaricales</taxon>
        <taxon>Marasmiineae</taxon>
        <taxon>Mycenaceae</taxon>
        <taxon>Mycena</taxon>
    </lineage>
</organism>
<evidence type="ECO:0000256" key="1">
    <source>
        <dbReference type="SAM" id="MobiDB-lite"/>
    </source>
</evidence>
<accession>A0AAD7AWG0</accession>
<sequence>MEAESAHQARDNDPIAAAAWHTLAQAREPSLPHRPWTNPWQTRSLPHTPWPKHPLAKAMADAQEAIAATHPMAQAMPGAQEAIAAAHAEKSQAKAALAESQRQSQDLKAEIEHQKKQINELVTERDVQRGIASAGSRQIEGLQTRFDRMESARRKARSALETERAKSGAREDALKTEKAQLASEKNKFVKDRRTFCSALGLIKRDVEDFESQFGEEDDGNVPPAPPRKRRRTAAGPTSAPA</sequence>
<dbReference type="EMBL" id="JARIHO010000001">
    <property type="protein sequence ID" value="KAJ7369080.1"/>
    <property type="molecule type" value="Genomic_DNA"/>
</dbReference>
<name>A0AAD7AWG0_9AGAR</name>
<evidence type="ECO:0000313" key="2">
    <source>
        <dbReference type="EMBL" id="KAJ7369080.1"/>
    </source>
</evidence>
<feature type="region of interest" description="Disordered" evidence="1">
    <location>
        <begin position="210"/>
        <end position="241"/>
    </location>
</feature>
<proteinExistence type="predicted"/>
<dbReference type="Proteomes" id="UP001218218">
    <property type="component" value="Unassembled WGS sequence"/>
</dbReference>
<reference evidence="2" key="1">
    <citation type="submission" date="2023-03" db="EMBL/GenBank/DDBJ databases">
        <title>Massive genome expansion in bonnet fungi (Mycena s.s.) driven by repeated elements and novel gene families across ecological guilds.</title>
        <authorList>
            <consortium name="Lawrence Berkeley National Laboratory"/>
            <person name="Harder C.B."/>
            <person name="Miyauchi S."/>
            <person name="Viragh M."/>
            <person name="Kuo A."/>
            <person name="Thoen E."/>
            <person name="Andreopoulos B."/>
            <person name="Lu D."/>
            <person name="Skrede I."/>
            <person name="Drula E."/>
            <person name="Henrissat B."/>
            <person name="Morin E."/>
            <person name="Kohler A."/>
            <person name="Barry K."/>
            <person name="LaButti K."/>
            <person name="Morin E."/>
            <person name="Salamov A."/>
            <person name="Lipzen A."/>
            <person name="Mereny Z."/>
            <person name="Hegedus B."/>
            <person name="Baldrian P."/>
            <person name="Stursova M."/>
            <person name="Weitz H."/>
            <person name="Taylor A."/>
            <person name="Grigoriev I.V."/>
            <person name="Nagy L.G."/>
            <person name="Martin F."/>
            <person name="Kauserud H."/>
        </authorList>
    </citation>
    <scope>NUCLEOTIDE SEQUENCE</scope>
    <source>
        <strain evidence="2">CBHHK002</strain>
    </source>
</reference>
<dbReference type="Gene3D" id="1.10.287.1490">
    <property type="match status" value="1"/>
</dbReference>